<dbReference type="OrthoDB" id="312459at2759"/>
<keyword evidence="10 14" id="KW-0505">Motor protein</keyword>
<dbReference type="FunFam" id="1.20.5.340:FF:000002">
    <property type="entry name" value="Myosin heavy chain"/>
    <property type="match status" value="1"/>
</dbReference>
<dbReference type="PROSITE" id="PS51844">
    <property type="entry name" value="SH3_LIKE"/>
    <property type="match status" value="1"/>
</dbReference>
<evidence type="ECO:0000259" key="16">
    <source>
        <dbReference type="PROSITE" id="PS51456"/>
    </source>
</evidence>
<keyword evidence="5" id="KW-0963">Cytoplasm</keyword>
<dbReference type="InterPro" id="IPR004009">
    <property type="entry name" value="SH3_Myosin"/>
</dbReference>
<dbReference type="FunFam" id="1.20.5.370:FF:000002">
    <property type="entry name" value="Myosin heavy chain"/>
    <property type="match status" value="1"/>
</dbReference>
<dbReference type="GO" id="GO:0006936">
    <property type="term" value="P:muscle contraction"/>
    <property type="evidence" value="ECO:0007669"/>
    <property type="project" value="TreeGrafter"/>
</dbReference>
<dbReference type="EMBL" id="VZSQ01000408">
    <property type="protein sequence ID" value="NWZ59884.1"/>
    <property type="molecule type" value="Genomic_DNA"/>
</dbReference>
<dbReference type="PRINTS" id="PR00193">
    <property type="entry name" value="MYOSINHEAVY"/>
</dbReference>
<dbReference type="InterPro" id="IPR008989">
    <property type="entry name" value="Myosin_S1_N"/>
</dbReference>
<evidence type="ECO:0000313" key="19">
    <source>
        <dbReference type="Proteomes" id="UP000585422"/>
    </source>
</evidence>
<dbReference type="FunFam" id="1.20.5.340:FF:000013">
    <property type="entry name" value="Myosin heavy chain"/>
    <property type="match status" value="1"/>
</dbReference>
<gene>
    <name evidence="18" type="primary">Myh1b_1</name>
    <name evidence="18" type="ORF">HALALB_R01688</name>
</gene>
<feature type="coiled-coil region" evidence="15">
    <location>
        <begin position="847"/>
        <end position="1936"/>
    </location>
</feature>
<dbReference type="Gene3D" id="1.20.5.370">
    <property type="match status" value="4"/>
</dbReference>
<keyword evidence="11" id="KW-0514">Muscle protein</keyword>
<evidence type="ECO:0000256" key="13">
    <source>
        <dbReference type="ARBA" id="ARBA00038612"/>
    </source>
</evidence>
<evidence type="ECO:0000313" key="18">
    <source>
        <dbReference type="EMBL" id="NWZ59884.1"/>
    </source>
</evidence>
<dbReference type="FunFam" id="1.20.5.4820:FF:000001">
    <property type="entry name" value="Myosin heavy chain"/>
    <property type="match status" value="1"/>
</dbReference>
<comment type="similarity">
    <text evidence="2 14">Belongs to the TRAFAC class myosin-kinesin ATPase superfamily. Myosin family.</text>
</comment>
<evidence type="ECO:0000256" key="9">
    <source>
        <dbReference type="ARBA" id="ARBA00023123"/>
    </source>
</evidence>
<dbReference type="SUPFAM" id="SSF52540">
    <property type="entry name" value="P-loop containing nucleoside triphosphate hydrolases"/>
    <property type="match status" value="1"/>
</dbReference>
<evidence type="ECO:0000256" key="1">
    <source>
        <dbReference type="ARBA" id="ARBA00004657"/>
    </source>
</evidence>
<feature type="region of interest" description="Actin-binding" evidence="14">
    <location>
        <begin position="660"/>
        <end position="682"/>
    </location>
</feature>
<keyword evidence="9 14" id="KW-0518">Myosin</keyword>
<feature type="non-terminal residue" evidence="18">
    <location>
        <position position="1"/>
    </location>
</feature>
<dbReference type="Gene3D" id="1.20.58.530">
    <property type="match status" value="1"/>
</dbReference>
<dbReference type="InterPro" id="IPR036961">
    <property type="entry name" value="Kinesin_motor_dom_sf"/>
</dbReference>
<dbReference type="FunFam" id="1.20.5.340:FF:000004">
    <property type="entry name" value="Myosin heavy chain"/>
    <property type="match status" value="1"/>
</dbReference>
<keyword evidence="8 15" id="KW-0175">Coiled coil</keyword>
<dbReference type="FunFam" id="1.20.120.720:FF:000001">
    <property type="entry name" value="Myosin heavy chain, muscle"/>
    <property type="match status" value="1"/>
</dbReference>
<dbReference type="PANTHER" id="PTHR45615">
    <property type="entry name" value="MYOSIN HEAVY CHAIN, NON-MUSCLE"/>
    <property type="match status" value="1"/>
</dbReference>
<dbReference type="PROSITE" id="PS51456">
    <property type="entry name" value="MYOSIN_MOTOR"/>
    <property type="match status" value="1"/>
</dbReference>
<reference evidence="18 19" key="1">
    <citation type="submission" date="2019-09" db="EMBL/GenBank/DDBJ databases">
        <title>Bird 10,000 Genomes (B10K) Project - Family phase.</title>
        <authorList>
            <person name="Zhang G."/>
        </authorList>
    </citation>
    <scope>NUCLEOTIDE SEQUENCE [LARGE SCALE GENOMIC DNA]</scope>
    <source>
        <strain evidence="18">OUT-0040</strain>
        <tissue evidence="18">Blood</tissue>
    </source>
</reference>
<evidence type="ECO:0000256" key="11">
    <source>
        <dbReference type="ARBA" id="ARBA00023179"/>
    </source>
</evidence>
<dbReference type="Pfam" id="PF01576">
    <property type="entry name" value="Myosin_tail_1"/>
    <property type="match status" value="1"/>
</dbReference>
<dbReference type="Pfam" id="PF02736">
    <property type="entry name" value="Myosin_N"/>
    <property type="match status" value="1"/>
</dbReference>
<evidence type="ECO:0000256" key="12">
    <source>
        <dbReference type="ARBA" id="ARBA00023203"/>
    </source>
</evidence>
<dbReference type="GO" id="GO:0051015">
    <property type="term" value="F:actin filament binding"/>
    <property type="evidence" value="ECO:0007669"/>
    <property type="project" value="InterPro"/>
</dbReference>
<dbReference type="FunFam" id="1.20.5.370:FF:000001">
    <property type="entry name" value="Myosin heavy chain"/>
    <property type="match status" value="1"/>
</dbReference>
<dbReference type="FunFam" id="1.20.5.370:FF:000007">
    <property type="entry name" value="Myosin heavy chain"/>
    <property type="match status" value="1"/>
</dbReference>
<dbReference type="FunFam" id="1.10.10.820:FF:000001">
    <property type="entry name" value="Myosin heavy chain"/>
    <property type="match status" value="1"/>
</dbReference>
<feature type="non-terminal residue" evidence="18">
    <location>
        <position position="1948"/>
    </location>
</feature>
<evidence type="ECO:0000256" key="6">
    <source>
        <dbReference type="ARBA" id="ARBA00022741"/>
    </source>
</evidence>
<comment type="subcellular location">
    <subcellularLocation>
        <location evidence="1">Cytoplasm</location>
        <location evidence="1">Myofibril</location>
    </subcellularLocation>
</comment>
<dbReference type="FunFam" id="1.20.5.340:FF:000006">
    <property type="entry name" value="Myosin heavy chain"/>
    <property type="match status" value="1"/>
</dbReference>
<evidence type="ECO:0000256" key="5">
    <source>
        <dbReference type="ARBA" id="ARBA00022490"/>
    </source>
</evidence>
<dbReference type="GO" id="GO:0005524">
    <property type="term" value="F:ATP binding"/>
    <property type="evidence" value="ECO:0007669"/>
    <property type="project" value="UniProtKB-UniRule"/>
</dbReference>
<evidence type="ECO:0000256" key="8">
    <source>
        <dbReference type="ARBA" id="ARBA00023054"/>
    </source>
</evidence>
<dbReference type="InterPro" id="IPR027417">
    <property type="entry name" value="P-loop_NTPase"/>
</dbReference>
<dbReference type="Gene3D" id="1.20.120.720">
    <property type="entry name" value="Myosin VI head, motor domain, U50 subdomain"/>
    <property type="match status" value="1"/>
</dbReference>
<dbReference type="InterPro" id="IPR002928">
    <property type="entry name" value="Myosin_tail"/>
</dbReference>
<keyword evidence="6 14" id="KW-0547">Nucleotide-binding</keyword>
<dbReference type="InterPro" id="IPR014751">
    <property type="entry name" value="XRCC4-like_C"/>
</dbReference>
<evidence type="ECO:0000256" key="2">
    <source>
        <dbReference type="ARBA" id="ARBA00008314"/>
    </source>
</evidence>
<dbReference type="Gene3D" id="6.10.250.2420">
    <property type="match status" value="1"/>
</dbReference>
<dbReference type="FunFam" id="1.20.5.340:FF:000003">
    <property type="entry name" value="Myosin heavy chain"/>
    <property type="match status" value="1"/>
</dbReference>
<keyword evidence="3" id="KW-0787">Thick filament</keyword>
<dbReference type="GO" id="GO:0032982">
    <property type="term" value="C:myosin filament"/>
    <property type="evidence" value="ECO:0007669"/>
    <property type="project" value="UniProtKB-KW"/>
</dbReference>
<comment type="subunit">
    <text evidence="13">Muscle myosin is a hexameric protein that consists of 2 heavy chain subunits (MHC), 2 alkali light chain subunits (MLC) and 2 regulatory light chain subunits (MLC-2).</text>
</comment>
<dbReference type="Gene3D" id="3.40.850.10">
    <property type="entry name" value="Kinesin motor domain"/>
    <property type="match status" value="1"/>
</dbReference>
<evidence type="ECO:0000259" key="17">
    <source>
        <dbReference type="PROSITE" id="PS51844"/>
    </source>
</evidence>
<evidence type="ECO:0000256" key="7">
    <source>
        <dbReference type="ARBA" id="ARBA00022840"/>
    </source>
</evidence>
<dbReference type="Gene3D" id="2.30.30.360">
    <property type="entry name" value="Myosin S1 fragment, N-terminal"/>
    <property type="match status" value="1"/>
</dbReference>
<proteinExistence type="inferred from homology"/>
<dbReference type="InterPro" id="IPR001609">
    <property type="entry name" value="Myosin_head_motor_dom-like"/>
</dbReference>
<dbReference type="GO" id="GO:0000146">
    <property type="term" value="F:microfilament motor activity"/>
    <property type="evidence" value="ECO:0007669"/>
    <property type="project" value="TreeGrafter"/>
</dbReference>
<dbReference type="FunFam" id="3.40.850.10:FF:000024">
    <property type="entry name" value="Myosin heavy chain, isoform J"/>
    <property type="match status" value="1"/>
</dbReference>
<dbReference type="Gene3D" id="1.20.5.340">
    <property type="match status" value="5"/>
</dbReference>
<name>A0A7K7NX55_HALAL</name>
<dbReference type="Pfam" id="PF00063">
    <property type="entry name" value="Myosin_head"/>
    <property type="match status" value="1"/>
</dbReference>
<dbReference type="CDD" id="cd01377">
    <property type="entry name" value="MYSc_class_II"/>
    <property type="match status" value="1"/>
</dbReference>
<dbReference type="FunFam" id="2.30.30.360:FF:000001">
    <property type="entry name" value="Myosin heavy chain"/>
    <property type="match status" value="1"/>
</dbReference>
<comment type="caution">
    <text evidence="18">The sequence shown here is derived from an EMBL/GenBank/DDBJ whole genome shotgun (WGS) entry which is preliminary data.</text>
</comment>
<dbReference type="GO" id="GO:0016460">
    <property type="term" value="C:myosin II complex"/>
    <property type="evidence" value="ECO:0007669"/>
    <property type="project" value="TreeGrafter"/>
</dbReference>
<evidence type="ECO:0000256" key="15">
    <source>
        <dbReference type="SAM" id="Coils"/>
    </source>
</evidence>
<protein>
    <submittedName>
        <fullName evidence="18">MYH1B protein</fullName>
    </submittedName>
</protein>
<dbReference type="FunFam" id="1.20.58.530:FF:000001">
    <property type="entry name" value="Myosin heavy chain"/>
    <property type="match status" value="1"/>
</dbReference>
<dbReference type="GO" id="GO:0030016">
    <property type="term" value="C:myofibril"/>
    <property type="evidence" value="ECO:0007669"/>
    <property type="project" value="UniProtKB-SubCell"/>
</dbReference>
<dbReference type="FunFam" id="1.20.5.370:FF:000008">
    <property type="entry name" value="Myosin heavy chain"/>
    <property type="match status" value="1"/>
</dbReference>
<dbReference type="PROSITE" id="PS50096">
    <property type="entry name" value="IQ"/>
    <property type="match status" value="1"/>
</dbReference>
<evidence type="ECO:0000256" key="4">
    <source>
        <dbReference type="ARBA" id="ARBA00022481"/>
    </source>
</evidence>
<keyword evidence="19" id="KW-1185">Reference proteome</keyword>
<keyword evidence="12 14" id="KW-0009">Actin-binding</keyword>
<dbReference type="Gene3D" id="1.10.10.820">
    <property type="match status" value="1"/>
</dbReference>
<keyword evidence="7 14" id="KW-0067">ATP-binding</keyword>
<keyword evidence="4" id="KW-0488">Methylation</keyword>
<dbReference type="Proteomes" id="UP000585422">
    <property type="component" value="Unassembled WGS sequence"/>
</dbReference>
<feature type="domain" description="Myosin N-terminal SH3-like" evidence="17">
    <location>
        <begin position="33"/>
        <end position="82"/>
    </location>
</feature>
<organism evidence="18 19">
    <name type="scientific">Haliaeetus albicilla</name>
    <name type="common">White-tailed sea-eagle</name>
    <name type="synonym">Falco albicilla</name>
    <dbReference type="NCBI Taxonomy" id="8969"/>
    <lineage>
        <taxon>Eukaryota</taxon>
        <taxon>Metazoa</taxon>
        <taxon>Chordata</taxon>
        <taxon>Craniata</taxon>
        <taxon>Vertebrata</taxon>
        <taxon>Euteleostomi</taxon>
        <taxon>Archelosauria</taxon>
        <taxon>Archosauria</taxon>
        <taxon>Dinosauria</taxon>
        <taxon>Saurischia</taxon>
        <taxon>Theropoda</taxon>
        <taxon>Coelurosauria</taxon>
        <taxon>Aves</taxon>
        <taxon>Neognathae</taxon>
        <taxon>Neoaves</taxon>
        <taxon>Telluraves</taxon>
        <taxon>Accipitrimorphae</taxon>
        <taxon>Accipitriformes</taxon>
        <taxon>Accipitridae</taxon>
        <taxon>Accipitrinae</taxon>
        <taxon>Haliaeetus</taxon>
    </lineage>
</organism>
<evidence type="ECO:0000256" key="3">
    <source>
        <dbReference type="ARBA" id="ARBA00022433"/>
    </source>
</evidence>
<dbReference type="PANTHER" id="PTHR45615:SF79">
    <property type="entry name" value="MYOSIN-4"/>
    <property type="match status" value="1"/>
</dbReference>
<dbReference type="FunFam" id="1.20.5.370:FF:000003">
    <property type="entry name" value="Myosin heavy chain"/>
    <property type="match status" value="1"/>
</dbReference>
<evidence type="ECO:0000256" key="14">
    <source>
        <dbReference type="PROSITE-ProRule" id="PRU00782"/>
    </source>
</evidence>
<sequence>MSTDSEMAIFGEAAPYLRKSEKERIEAQNKPFDARSSVFVVHAKESYVKSTIQNKEAGKVTVKTEGGETLTVKDDQIFPMNPPKYDKIEDMAMMTHLHEPAVLYNLKERYAAWMIYTYSGLFCVTVNPYKWLPVYNPEVVLAYRGKKRQEAPPHIFSISDNAYQFMLTDRENQSILITGESGAGKTVNTKRVIQYFATIAASGDKKKEEQQAGKMQGTLEDQIISANPLLEAFGNAKTVRNDNSSRFGKFIRIHFGATGKLASADIETYLLEKSRVTFQLKAERSYHIFYQIMSNKKPELIEMLLITTNPYDYQYVSQGEITVPSINDQEELMATDSAIDILGFTPDEKTAIYKLTGAVMHYGNLKFKQKQREEQAEPDGTEVADKAAYLMGLNSADLLKALCYPRVKVGNEYVTKGQTVQQVYNSVGALAKSVFEKMFLWMVVRINQQLDTKQPRQYFIGVLDIAGFEIFDFNSLEQLCINFTNEKLQQFFNHHMFVLEQEEYKKEGIEWEFIDFGMDLAACIELIEKPMGIFSILEEECMFPKATDTSFKNKLYDQHLGKSNNFQKPKPAKGKAEAHFSLVHYAGTVDYNITGWLEKNKDPLNETVVGLYQKSSLKTLALLFASVGGAEAESGGGGKKGSKKKGSSFQTVSALFRENLNKLMSNLRSTHPHFVRCLIPNETKTPGAMEHELVLHQLRCNGVLEGIRICRKGFPSRILYADFKQRYKVLNASAIPEGQFIDSKKASEKLLGSIDVDHTQYKFGHTKVFFKAGLLGLLEEMRDEKLAQLITRTQALCRGFLMRVEFKKMMERRESIFCIQYNVRAFMNVKHWPWMKLFFKIKPLLKSAESEKEMANMKEEFEKTKEELAKSEAKRKELEEKMVSLLQEKNDLQLQVQAEADGLADAEERCDQLIKTKIQLEAKIKELTERAEDEEEMNAELTAKKRKLEDECSELKKDIDDLELTLAKVEKEKHATENKVKNLTEEMAALDETIAKLTKEKKALQEAHQQTLDDLQAEEDKVNTLTKAKTKLEQQVDDLEGSLEQEKKLRMDLERAKRKLEGDLKLAHDSIMDLENDKQQLDEKLKKKDFEISQIQSKIEDEQALGMQLQKKIKELQARSPNVPQARIEELEEEIEAERASRAKAEKHRADLSRELEEISERLEEAGGATAAQVEMNKKREAEFQKMRRDLEEATLQHEATAAALRKKHADSTAELGEQIDNLQRVKQKLEKEKSELKMEIDDLASNMESVSKAKANLEKMCRSLEDQLSEIKTKEEEQQRTINDISAQRARLQTESGEYSRQVEEKDALISQLSRGKQAFTQQIEELKRHLEEEIKAKSALAHALQSARHDCDLLREQYEEEQEAKGELQRALSKANSEVAQWRTKYETDAIQRTEELEEAKKKLAQRLQDAEEHVEAVNAKCASLEKTKQRLQNEVEDLMIDVERSNAACAALDKKQKNFDKILAEWKQKYEETQAELEASQKESRSLSTELFKMKNAYEESLDHLETLKRENKNLQQEIADLTEQIAEGGKAIHELEKVKKQIEQEKSELQASLEEAEASLEHEEGKILRLQLELNQVKSEIDRKIAEKDEEIDQMKRNNLRVVESMQSTLDAEIRSRNEALRLKKKMEGDLNEIEIQLSHANRQAAEAQKNLRNTQAVLKDTQIHLDDALRTQEDLKEQVAMVERRANLLQAETEELRAALEQTERCRKVAEQELMDASERVQLLHTQNTSLINTKKKLETDIAQIQGEMEETVQEARNAEEKAKKAITDAAMMAEELKKEQDTSAHLERMKKNLDQTVKDLQLRLDEAEQLALKGGKKQIQKLEARVRELEGEVDAEQKRSAEAVKGVRKYERRVKELTYQSEEDRKNVLRLQDLVDKLQMKVKSYKRQAEEAEEMSNVNLTKFRKIQHELEEAEERADIAESQVNKLRAKSREIGKKAESEE</sequence>
<feature type="binding site" evidence="14">
    <location>
        <begin position="179"/>
        <end position="186"/>
    </location>
    <ligand>
        <name>ATP</name>
        <dbReference type="ChEBI" id="CHEBI:30616"/>
    </ligand>
</feature>
<evidence type="ECO:0000256" key="10">
    <source>
        <dbReference type="ARBA" id="ARBA00023175"/>
    </source>
</evidence>
<dbReference type="Gene3D" id="1.20.5.4820">
    <property type="match status" value="1"/>
</dbReference>
<accession>A0A7K7NX55</accession>
<dbReference type="SUPFAM" id="SSF90257">
    <property type="entry name" value="Myosin rod fragments"/>
    <property type="match status" value="4"/>
</dbReference>
<feature type="domain" description="Myosin motor" evidence="16">
    <location>
        <begin position="86"/>
        <end position="783"/>
    </location>
</feature>
<dbReference type="SMART" id="SM00242">
    <property type="entry name" value="MYSc"/>
    <property type="match status" value="1"/>
</dbReference>